<keyword evidence="1 7" id="KW-1003">Cell membrane</keyword>
<dbReference type="PANTHER" id="PTHR30518:SF2">
    <property type="entry name" value="ENDOLYTIC MUREIN TRANSGLYCOSYLASE"/>
    <property type="match status" value="1"/>
</dbReference>
<dbReference type="RefSeq" id="WP_140737373.1">
    <property type="nucleotide sequence ID" value="NZ_RCZM01000001.1"/>
</dbReference>
<dbReference type="PANTHER" id="PTHR30518">
    <property type="entry name" value="ENDOLYTIC MUREIN TRANSGLYCOSYLASE"/>
    <property type="match status" value="1"/>
</dbReference>
<dbReference type="GO" id="GO:0071555">
    <property type="term" value="P:cell wall organization"/>
    <property type="evidence" value="ECO:0007669"/>
    <property type="project" value="UniProtKB-KW"/>
</dbReference>
<dbReference type="InterPro" id="IPR003770">
    <property type="entry name" value="MLTG-like"/>
</dbReference>
<keyword evidence="2 7" id="KW-0812">Transmembrane</keyword>
<feature type="region of interest" description="Disordered" evidence="8">
    <location>
        <begin position="1"/>
        <end position="45"/>
    </location>
</feature>
<feature type="transmembrane region" description="Helical" evidence="7">
    <location>
        <begin position="51"/>
        <end position="72"/>
    </location>
</feature>
<evidence type="ECO:0000256" key="2">
    <source>
        <dbReference type="ARBA" id="ARBA00022692"/>
    </source>
</evidence>
<evidence type="ECO:0000256" key="5">
    <source>
        <dbReference type="ARBA" id="ARBA00023239"/>
    </source>
</evidence>
<gene>
    <name evidence="7 9" type="primary">mltG</name>
    <name evidence="9" type="ORF">EAH86_04630</name>
</gene>
<proteinExistence type="inferred from homology"/>
<comment type="caution">
    <text evidence="9">The sequence shown here is derived from an EMBL/GenBank/DDBJ whole genome shotgun (WGS) entry which is preliminary data.</text>
</comment>
<evidence type="ECO:0000256" key="6">
    <source>
        <dbReference type="ARBA" id="ARBA00023316"/>
    </source>
</evidence>
<evidence type="ECO:0000256" key="3">
    <source>
        <dbReference type="ARBA" id="ARBA00022989"/>
    </source>
</evidence>
<evidence type="ECO:0000256" key="8">
    <source>
        <dbReference type="SAM" id="MobiDB-lite"/>
    </source>
</evidence>
<reference evidence="9 10" key="1">
    <citation type="journal article" date="2019" name="Environ. Microbiol.">
        <title>Species interactions and distinct microbial communities in high Arctic permafrost affected cryosols are associated with the CH4 and CO2 gas fluxes.</title>
        <authorList>
            <person name="Altshuler I."/>
            <person name="Hamel J."/>
            <person name="Turney S."/>
            <person name="Magnuson E."/>
            <person name="Levesque R."/>
            <person name="Greer C."/>
            <person name="Whyte L.G."/>
        </authorList>
    </citation>
    <scope>NUCLEOTIDE SEQUENCE [LARGE SCALE GENOMIC DNA]</scope>
    <source>
        <strain evidence="9 10">S9.3A</strain>
    </source>
</reference>
<protein>
    <recommendedName>
        <fullName evidence="7">Endolytic murein transglycosylase</fullName>
        <ecNumber evidence="7">4.2.2.29</ecNumber>
    </recommendedName>
    <alternativeName>
        <fullName evidence="7">Peptidoglycan lytic transglycosylase</fullName>
    </alternativeName>
    <alternativeName>
        <fullName evidence="7">Peptidoglycan polymerization terminase</fullName>
    </alternativeName>
</protein>
<comment type="function">
    <text evidence="7">Functions as a peptidoglycan terminase that cleaves nascent peptidoglycan strands endolytically to terminate their elongation.</text>
</comment>
<keyword evidence="6 7" id="KW-0961">Cell wall biogenesis/degradation</keyword>
<evidence type="ECO:0000256" key="1">
    <source>
        <dbReference type="ARBA" id="ARBA00022475"/>
    </source>
</evidence>
<keyword evidence="4 7" id="KW-0472">Membrane</keyword>
<evidence type="ECO:0000256" key="4">
    <source>
        <dbReference type="ARBA" id="ARBA00023136"/>
    </source>
</evidence>
<dbReference type="HAMAP" id="MF_02065">
    <property type="entry name" value="MltG"/>
    <property type="match status" value="1"/>
</dbReference>
<accession>A0A502D4N0</accession>
<dbReference type="NCBIfam" id="TIGR00247">
    <property type="entry name" value="endolytic transglycosylase MltG"/>
    <property type="match status" value="1"/>
</dbReference>
<comment type="subcellular location">
    <subcellularLocation>
        <location evidence="7">Cell membrane</location>
        <topology evidence="7">Single-pass membrane protein</topology>
    </subcellularLocation>
</comment>
<keyword evidence="3 7" id="KW-1133">Transmembrane helix</keyword>
<keyword evidence="5 7" id="KW-0456">Lyase</keyword>
<dbReference type="EC" id="4.2.2.29" evidence="7"/>
<name>A0A502D4N0_9MICO</name>
<feature type="site" description="Important for catalytic activity" evidence="7">
    <location>
        <position position="267"/>
    </location>
</feature>
<dbReference type="Pfam" id="PF02618">
    <property type="entry name" value="YceG"/>
    <property type="match status" value="1"/>
</dbReference>
<dbReference type="AlphaFoldDB" id="A0A502D4N0"/>
<organism evidence="9 10">
    <name type="scientific">Pedococcus bigeumensis</name>
    <dbReference type="NCBI Taxonomy" id="433644"/>
    <lineage>
        <taxon>Bacteria</taxon>
        <taxon>Bacillati</taxon>
        <taxon>Actinomycetota</taxon>
        <taxon>Actinomycetes</taxon>
        <taxon>Micrococcales</taxon>
        <taxon>Intrasporangiaceae</taxon>
        <taxon>Pedococcus</taxon>
    </lineage>
</organism>
<dbReference type="GO" id="GO:0005886">
    <property type="term" value="C:plasma membrane"/>
    <property type="evidence" value="ECO:0007669"/>
    <property type="project" value="UniProtKB-SubCell"/>
</dbReference>
<evidence type="ECO:0000313" key="10">
    <source>
        <dbReference type="Proteomes" id="UP000317722"/>
    </source>
</evidence>
<dbReference type="GO" id="GO:0009252">
    <property type="term" value="P:peptidoglycan biosynthetic process"/>
    <property type="evidence" value="ECO:0007669"/>
    <property type="project" value="UniProtKB-UniRule"/>
</dbReference>
<dbReference type="EMBL" id="RCZM01000001">
    <property type="protein sequence ID" value="TPG19720.1"/>
    <property type="molecule type" value="Genomic_DNA"/>
</dbReference>
<dbReference type="GO" id="GO:0008932">
    <property type="term" value="F:lytic endotransglycosylase activity"/>
    <property type="evidence" value="ECO:0007669"/>
    <property type="project" value="UniProtKB-UniRule"/>
</dbReference>
<feature type="compositionally biased region" description="Basic residues" evidence="8">
    <location>
        <begin position="33"/>
        <end position="45"/>
    </location>
</feature>
<keyword evidence="10" id="KW-1185">Reference proteome</keyword>
<evidence type="ECO:0000256" key="7">
    <source>
        <dbReference type="HAMAP-Rule" id="MF_02065"/>
    </source>
</evidence>
<evidence type="ECO:0000313" key="9">
    <source>
        <dbReference type="EMBL" id="TPG19720.1"/>
    </source>
</evidence>
<comment type="catalytic activity">
    <reaction evidence="7">
        <text>a peptidoglycan chain = a peptidoglycan chain with N-acetyl-1,6-anhydromuramyl-[peptide] at the reducing end + a peptidoglycan chain with N-acetylglucosamine at the non-reducing end.</text>
        <dbReference type="EC" id="4.2.2.29"/>
    </reaction>
</comment>
<sequence length="400" mass="42579">MTDPHLEHSIFGGHQEAHDGPHGTDQPEVLRRADRHRRPARKPRRRRGRRLGCLFIALVIVAVAAFAAYTGLRPVVDGFLESDDYPGPGTGEVQIVVNDGDTGRAIGATLEKADVVKTAKAYLDAAATDTRAAAIQPGSYTMKKQMTAKAALAILVDSANRSVPRVTVREGLWKSEVFAALSKGTGVPVAEYTAAAKNPEALGLPAGAKGNVEGYLYPATYEFPVKATAVQQLKIMVGQAIAELQKAGVSEADYQKTLIVASIVEGEAGVADRGKVARVVENRLDNPTGPTVGLLQMDSTVNFALQKRGNLTKTEYDSAKSNPYDTYAHKGLPPGPISSPGAKAIEAAANPTAGPWFYFVTVNYDTGETLFAATQAEHDRNNAQRQAWCDANKPKCEGGG</sequence>
<dbReference type="Proteomes" id="UP000317722">
    <property type="component" value="Unassembled WGS sequence"/>
</dbReference>
<dbReference type="OrthoDB" id="9814591at2"/>
<dbReference type="Gene3D" id="3.30.1490.480">
    <property type="entry name" value="Endolytic murein transglycosylase"/>
    <property type="match status" value="1"/>
</dbReference>
<comment type="similarity">
    <text evidence="7">Belongs to the transglycosylase MltG family.</text>
</comment>